<organism evidence="4 5">
    <name type="scientific">Alternaria alternata</name>
    <name type="common">Alternaria rot fungus</name>
    <name type="synonym">Torula alternata</name>
    <dbReference type="NCBI Taxonomy" id="5599"/>
    <lineage>
        <taxon>Eukaryota</taxon>
        <taxon>Fungi</taxon>
        <taxon>Dikarya</taxon>
        <taxon>Ascomycota</taxon>
        <taxon>Pezizomycotina</taxon>
        <taxon>Dothideomycetes</taxon>
        <taxon>Pleosporomycetidae</taxon>
        <taxon>Pleosporales</taxon>
        <taxon>Pleosporineae</taxon>
        <taxon>Pleosporaceae</taxon>
        <taxon>Alternaria</taxon>
        <taxon>Alternaria sect. Alternaria</taxon>
        <taxon>Alternaria alternata complex</taxon>
    </lineage>
</organism>
<dbReference type="Pfam" id="PF24883">
    <property type="entry name" value="NPHP3_N"/>
    <property type="match status" value="1"/>
</dbReference>
<evidence type="ECO:0000259" key="2">
    <source>
        <dbReference type="Pfam" id="PF22939"/>
    </source>
</evidence>
<dbReference type="Gene3D" id="3.40.50.300">
    <property type="entry name" value="P-loop containing nucleotide triphosphate hydrolases"/>
    <property type="match status" value="1"/>
</dbReference>
<evidence type="ECO:0000259" key="3">
    <source>
        <dbReference type="Pfam" id="PF24883"/>
    </source>
</evidence>
<name>A0A177D4K3_ALTAL</name>
<dbReference type="InterPro" id="IPR054471">
    <property type="entry name" value="GPIID_WHD"/>
</dbReference>
<gene>
    <name evidence="4" type="ORF">CC77DRAFT_579732</name>
</gene>
<evidence type="ECO:0000313" key="5">
    <source>
        <dbReference type="Proteomes" id="UP000077248"/>
    </source>
</evidence>
<keyword evidence="5" id="KW-1185">Reference proteome</keyword>
<dbReference type="EMBL" id="KV441503">
    <property type="protein sequence ID" value="OAG14070.1"/>
    <property type="molecule type" value="Genomic_DNA"/>
</dbReference>
<evidence type="ECO:0000313" key="4">
    <source>
        <dbReference type="EMBL" id="OAG14070.1"/>
    </source>
</evidence>
<dbReference type="KEGG" id="aalt:CC77DRAFT_579732"/>
<protein>
    <recommendedName>
        <fullName evidence="6">NACHT domain-containing protein</fullName>
    </recommendedName>
</protein>
<dbReference type="RefSeq" id="XP_018379491.1">
    <property type="nucleotide sequence ID" value="XM_018532331.1"/>
</dbReference>
<reference evidence="4 5" key="1">
    <citation type="submission" date="2016-05" db="EMBL/GenBank/DDBJ databases">
        <title>Comparative analysis of secretome profiles of manganese(II)-oxidizing ascomycete fungi.</title>
        <authorList>
            <consortium name="DOE Joint Genome Institute"/>
            <person name="Zeiner C.A."/>
            <person name="Purvine S.O."/>
            <person name="Zink E.M."/>
            <person name="Wu S."/>
            <person name="Pasa-Tolic L."/>
            <person name="Chaput D.L."/>
            <person name="Haridas S."/>
            <person name="Grigoriev I.V."/>
            <person name="Santelli C.M."/>
            <person name="Hansel C.M."/>
        </authorList>
    </citation>
    <scope>NUCLEOTIDE SEQUENCE [LARGE SCALE GENOMIC DNA]</scope>
    <source>
        <strain evidence="4 5">SRC1lrK2f</strain>
    </source>
</reference>
<dbReference type="GeneID" id="29117925"/>
<sequence>MALSLFTADPLKPEIRLAQAVSQFEANLTKPQKIAFRIQRTQALQSPPSTMDVMRITAEIDISQKAGGRCFGPRFTTFLHGVQQFAALGDVIVGSSQNIVAAGVWSVIRTSLLATTNRSLYLESLSLLLMEAGHSTQHHSDLALLYPCSRSLQDYITEYFIVVVQICLHFQLYTQKSALGKFASSLNDAYLKEARSSLLAWSRSIQAQVGALVARRVETEAESNSRFRAVISASAKNAGHQQKRAAIQKLLDCCSTYDYETPWRQIRKAGNTSLYTHLPEYSQWVVAPESRTLILVGKLGYGKSVTLANIVDNLILQIDPKTSGLVHFFCRHDLPESLSARTALGALIRQIISLFSQSLDGSDDIEHYEFSRFYSLMRGIVPPKYVIYIVLDGLDLCPLPERKIIVEQLEHMKTHLNIRLCVSRRLEPEAELHPISAEFSQAMVVELPDNSSDIESYIETQLEKALSNHSLTLGDPMIVLEIRDALLRGSQGMFLWVALQIQSICIMQTDHEIRRALANLPKDLSEIYSRILQNAQKSGPSLQSDIFKLVIVSRRPLTVNEMREALSVSPGDINWDPTKLLNNAYSALAMCGCLITIDEEEHTIRTIHPSINQFLLHDGLKPLTSPGELRFTLDDANSFISSIIVTYLSYGLFGTELAIHIPTLNMGSAPSHIINSTTGKVRTIQNIAVKLLRSRKQLDFDISKVFAQDQSVHRPLSTGDFYFQHYAKRYALKHLADFPVLSCNTSAAFFRLFKQGTLCVRTKAEAMGLLWLWLQPPGTIDVRDLFVHISEEAASSLSLEWQQCPGQLFSRAIRTGRLHAIRYLLELYPPVLKPFHNDETGPIMPALRDVSVLESMSLVDGSLRYPLRPYDERRRLFLGRAPLRLAIESSQTGSLEMLASSELIDRNDEERHMRSLLSVAIEKRNVNAVKILLSSKRVCPTEEEKYNARERLYREIRAKRGWSCKWDDIPVDSAMEIYNLL</sequence>
<feature type="domain" description="GPI inositol-deacylase winged helix" evidence="2">
    <location>
        <begin position="541"/>
        <end position="621"/>
    </location>
</feature>
<dbReference type="PANTHER" id="PTHR10039">
    <property type="entry name" value="AMELOGENIN"/>
    <property type="match status" value="1"/>
</dbReference>
<dbReference type="VEuPathDB" id="FungiDB:CC77DRAFT_579732"/>
<evidence type="ECO:0000256" key="1">
    <source>
        <dbReference type="ARBA" id="ARBA00022737"/>
    </source>
</evidence>
<accession>A0A177D4K3</accession>
<feature type="domain" description="Nephrocystin 3-like N-terminal" evidence="3">
    <location>
        <begin position="278"/>
        <end position="424"/>
    </location>
</feature>
<dbReference type="InterPro" id="IPR056884">
    <property type="entry name" value="NPHP3-like_N"/>
</dbReference>
<keyword evidence="1" id="KW-0677">Repeat</keyword>
<proteinExistence type="predicted"/>
<dbReference type="Pfam" id="PF22939">
    <property type="entry name" value="WHD_GPIID"/>
    <property type="match status" value="1"/>
</dbReference>
<dbReference type="AlphaFoldDB" id="A0A177D4K3"/>
<dbReference type="PANTHER" id="PTHR10039:SF10">
    <property type="entry name" value="NACHT DOMAIN-CONTAINING PROTEIN"/>
    <property type="match status" value="1"/>
</dbReference>
<dbReference type="Proteomes" id="UP000077248">
    <property type="component" value="Unassembled WGS sequence"/>
</dbReference>
<evidence type="ECO:0008006" key="6">
    <source>
        <dbReference type="Google" id="ProtNLM"/>
    </source>
</evidence>
<dbReference type="InterPro" id="IPR027417">
    <property type="entry name" value="P-loop_NTPase"/>
</dbReference>
<dbReference type="SUPFAM" id="SSF140860">
    <property type="entry name" value="Pseudo ankyrin repeat-like"/>
    <property type="match status" value="1"/>
</dbReference>